<dbReference type="Pfam" id="PF06468">
    <property type="entry name" value="Spond_N"/>
    <property type="match status" value="1"/>
</dbReference>
<gene>
    <name evidence="4" type="ORF">GCM10022277_25580</name>
</gene>
<evidence type="ECO:0000259" key="3">
    <source>
        <dbReference type="Pfam" id="PF06468"/>
    </source>
</evidence>
<name>A0ABP7MQR1_9GAMM</name>
<feature type="domain" description="Spondin" evidence="3">
    <location>
        <begin position="54"/>
        <end position="175"/>
    </location>
</feature>
<evidence type="ECO:0000313" key="5">
    <source>
        <dbReference type="Proteomes" id="UP001501565"/>
    </source>
</evidence>
<organism evidence="4 5">
    <name type="scientific">Litoribacillus peritrichatus</name>
    <dbReference type="NCBI Taxonomy" id="718191"/>
    <lineage>
        <taxon>Bacteria</taxon>
        <taxon>Pseudomonadati</taxon>
        <taxon>Pseudomonadota</taxon>
        <taxon>Gammaproteobacteria</taxon>
        <taxon>Oceanospirillales</taxon>
        <taxon>Oceanospirillaceae</taxon>
        <taxon>Litoribacillus</taxon>
    </lineage>
</organism>
<dbReference type="InterPro" id="IPR038678">
    <property type="entry name" value="Spondin_N_sf"/>
</dbReference>
<feature type="signal peptide" evidence="2">
    <location>
        <begin position="1"/>
        <end position="24"/>
    </location>
</feature>
<evidence type="ECO:0000256" key="1">
    <source>
        <dbReference type="SAM" id="MobiDB-lite"/>
    </source>
</evidence>
<proteinExistence type="predicted"/>
<sequence length="250" mass="26467">MNHTLKKSLLVTLFPALIVGLSGCSDNDSSSNSAPGNNNIEFEVSVTNLSANQPFSPIAVIYHKDGYSAWSIGDEASSGLEELAESGMNEAFVTEAENHDAHLAAIGDDEFIGPGQTHTISASFANDDADIELTFATMLVNTNDAFTGLSGWHIGELQVGESLTRLAPIYDAGTEFNSEEAGTIPGPADSSGIEDRGFNPEREVSNIVTRHPGVVSQGVDGGFDENPDSVLDESHRFDAPIAKIVVTRVN</sequence>
<accession>A0ABP7MQR1</accession>
<dbReference type="InterPro" id="IPR009465">
    <property type="entry name" value="Spondin_N"/>
</dbReference>
<keyword evidence="5" id="KW-1185">Reference proteome</keyword>
<dbReference type="Proteomes" id="UP001501565">
    <property type="component" value="Unassembled WGS sequence"/>
</dbReference>
<dbReference type="EMBL" id="BAABBN010000007">
    <property type="protein sequence ID" value="GAA3927987.1"/>
    <property type="molecule type" value="Genomic_DNA"/>
</dbReference>
<reference evidence="5" key="1">
    <citation type="journal article" date="2019" name="Int. J. Syst. Evol. Microbiol.">
        <title>The Global Catalogue of Microorganisms (GCM) 10K type strain sequencing project: providing services to taxonomists for standard genome sequencing and annotation.</title>
        <authorList>
            <consortium name="The Broad Institute Genomics Platform"/>
            <consortium name="The Broad Institute Genome Sequencing Center for Infectious Disease"/>
            <person name="Wu L."/>
            <person name="Ma J."/>
        </authorList>
    </citation>
    <scope>NUCLEOTIDE SEQUENCE [LARGE SCALE GENOMIC DNA]</scope>
    <source>
        <strain evidence="5">JCM 17551</strain>
    </source>
</reference>
<dbReference type="NCBIfam" id="NF038123">
    <property type="entry name" value="NF038123_dom"/>
    <property type="match status" value="1"/>
</dbReference>
<evidence type="ECO:0000313" key="4">
    <source>
        <dbReference type="EMBL" id="GAA3927987.1"/>
    </source>
</evidence>
<feature type="chain" id="PRO_5046966449" evidence="2">
    <location>
        <begin position="25"/>
        <end position="250"/>
    </location>
</feature>
<keyword evidence="2" id="KW-0732">Signal</keyword>
<evidence type="ECO:0000256" key="2">
    <source>
        <dbReference type="SAM" id="SignalP"/>
    </source>
</evidence>
<feature type="region of interest" description="Disordered" evidence="1">
    <location>
        <begin position="177"/>
        <end position="198"/>
    </location>
</feature>
<dbReference type="PROSITE" id="PS51257">
    <property type="entry name" value="PROKAR_LIPOPROTEIN"/>
    <property type="match status" value="1"/>
</dbReference>
<comment type="caution">
    <text evidence="4">The sequence shown here is derived from an EMBL/GenBank/DDBJ whole genome shotgun (WGS) entry which is preliminary data.</text>
</comment>
<dbReference type="Gene3D" id="2.60.40.2130">
    <property type="entry name" value="F-spondin domain"/>
    <property type="match status" value="1"/>
</dbReference>
<protein>
    <submittedName>
        <fullName evidence="4">Spondin domain-containing protein</fullName>
    </submittedName>
</protein>
<dbReference type="RefSeq" id="WP_344798926.1">
    <property type="nucleotide sequence ID" value="NZ_BAABBN010000007.1"/>
</dbReference>